<organism evidence="8 9">
    <name type="scientific">Pseudolycoriella hygida</name>
    <dbReference type="NCBI Taxonomy" id="35572"/>
    <lineage>
        <taxon>Eukaryota</taxon>
        <taxon>Metazoa</taxon>
        <taxon>Ecdysozoa</taxon>
        <taxon>Arthropoda</taxon>
        <taxon>Hexapoda</taxon>
        <taxon>Insecta</taxon>
        <taxon>Pterygota</taxon>
        <taxon>Neoptera</taxon>
        <taxon>Endopterygota</taxon>
        <taxon>Diptera</taxon>
        <taxon>Nematocera</taxon>
        <taxon>Sciaroidea</taxon>
        <taxon>Sciaridae</taxon>
        <taxon>Pseudolycoriella</taxon>
    </lineage>
</organism>
<keyword evidence="8" id="KW-0378">Hydrolase</keyword>
<dbReference type="GO" id="GO:0006508">
    <property type="term" value="P:proteolysis"/>
    <property type="evidence" value="ECO:0007669"/>
    <property type="project" value="UniProtKB-KW"/>
</dbReference>
<dbReference type="PANTHER" id="PTHR24252:SF7">
    <property type="entry name" value="HYALIN"/>
    <property type="match status" value="1"/>
</dbReference>
<dbReference type="InterPro" id="IPR035914">
    <property type="entry name" value="Sperma_CUB_dom_sf"/>
</dbReference>
<gene>
    <name evidence="8" type="primary">SP4_2</name>
    <name evidence="8" type="ORF">Bhyg_02288</name>
</gene>
<evidence type="ECO:0000256" key="4">
    <source>
        <dbReference type="SAM" id="Phobius"/>
    </source>
</evidence>
<keyword evidence="9" id="KW-1185">Reference proteome</keyword>
<dbReference type="Pfam" id="PF00089">
    <property type="entry name" value="Trypsin"/>
    <property type="match status" value="1"/>
</dbReference>
<keyword evidence="1" id="KW-1015">Disulfide bond</keyword>
<evidence type="ECO:0000259" key="7">
    <source>
        <dbReference type="PROSITE" id="PS50240"/>
    </source>
</evidence>
<feature type="signal peptide" evidence="5">
    <location>
        <begin position="1"/>
        <end position="20"/>
    </location>
</feature>
<dbReference type="PROSITE" id="PS00134">
    <property type="entry name" value="TRYPSIN_HIS"/>
    <property type="match status" value="1"/>
</dbReference>
<dbReference type="Gene3D" id="2.60.120.290">
    <property type="entry name" value="Spermadhesin, CUB domain"/>
    <property type="match status" value="1"/>
</dbReference>
<reference evidence="8" key="1">
    <citation type="submission" date="2022-07" db="EMBL/GenBank/DDBJ databases">
        <authorList>
            <person name="Trinca V."/>
            <person name="Uliana J.V.C."/>
            <person name="Torres T.T."/>
            <person name="Ward R.J."/>
            <person name="Monesi N."/>
        </authorList>
    </citation>
    <scope>NUCLEOTIDE SEQUENCE</scope>
    <source>
        <strain evidence="8">HSMRA1968</strain>
        <tissue evidence="8">Whole embryos</tissue>
    </source>
</reference>
<dbReference type="CDD" id="cd00041">
    <property type="entry name" value="CUB"/>
    <property type="match status" value="1"/>
</dbReference>
<dbReference type="InterPro" id="IPR018114">
    <property type="entry name" value="TRYPSIN_HIS"/>
</dbReference>
<dbReference type="InterPro" id="IPR001314">
    <property type="entry name" value="Peptidase_S1A"/>
</dbReference>
<dbReference type="FunFam" id="2.40.10.10:FF:000068">
    <property type="entry name" value="transmembrane protease serine 2"/>
    <property type="match status" value="1"/>
</dbReference>
<name>A0A9Q0NBK2_9DIPT</name>
<dbReference type="EMBL" id="WJQU01000001">
    <property type="protein sequence ID" value="KAJ6647068.1"/>
    <property type="molecule type" value="Genomic_DNA"/>
</dbReference>
<dbReference type="SUPFAM" id="SSF50494">
    <property type="entry name" value="Trypsin-like serine proteases"/>
    <property type="match status" value="1"/>
</dbReference>
<evidence type="ECO:0000313" key="8">
    <source>
        <dbReference type="EMBL" id="KAJ6647068.1"/>
    </source>
</evidence>
<comment type="caution">
    <text evidence="3">Lacks conserved residue(s) required for the propagation of feature annotation.</text>
</comment>
<dbReference type="CDD" id="cd00190">
    <property type="entry name" value="Tryp_SPc"/>
    <property type="match status" value="1"/>
</dbReference>
<keyword evidence="5" id="KW-0732">Signal</keyword>
<dbReference type="InterPro" id="IPR043504">
    <property type="entry name" value="Peptidase_S1_PA_chymotrypsin"/>
</dbReference>
<dbReference type="PANTHER" id="PTHR24252">
    <property type="entry name" value="ACROSIN-RELATED"/>
    <property type="match status" value="1"/>
</dbReference>
<evidence type="ECO:0000256" key="2">
    <source>
        <dbReference type="ARBA" id="ARBA00024195"/>
    </source>
</evidence>
<dbReference type="AlphaFoldDB" id="A0A9Q0NBK2"/>
<accession>A0A9Q0NBK2</accession>
<comment type="similarity">
    <text evidence="2">Belongs to the peptidase S1 family. CLIP subfamily.</text>
</comment>
<dbReference type="SMART" id="SM00020">
    <property type="entry name" value="Tryp_SPc"/>
    <property type="match status" value="1"/>
</dbReference>
<comment type="caution">
    <text evidence="8">The sequence shown here is derived from an EMBL/GenBank/DDBJ whole genome shotgun (WGS) entry which is preliminary data.</text>
</comment>
<dbReference type="Pfam" id="PF00431">
    <property type="entry name" value="CUB"/>
    <property type="match status" value="1"/>
</dbReference>
<evidence type="ECO:0000313" key="9">
    <source>
        <dbReference type="Proteomes" id="UP001151699"/>
    </source>
</evidence>
<keyword evidence="8" id="KW-0645">Protease</keyword>
<sequence length="400" mass="43682">MVGKIVILLYTLLPFLTVEAFIFDEFVLCDRQITLYAGQSRSLRSPFYPAGYIPGSSCRYNIEAPVDYQIQITCQINMVDPMNDGSCISEKLYISEQGNRDVTNTDPICGTKPVYRTSVGNKLTLGESLTLAIIIAGYSIALFPLSVIVVGVLMLSRIVGGNETAPNEFPSTAALVSLTKVLYCGATIVSSRFVVTAAHCLRKTPSYASAVLVGDHDTTKGTDTNEARVYAILRYIEHPNYSSETDLNDIGLVQTVLQMTWSRGVGPVCLPFNDANSDFAGVDVIATGWGTTEFGGRKSDYLQKVDLTVLKNDDPRCKSAYPNIQKSQVCTYKEGKDTCQFDSGGGLYYRGLTGSRNFLIGKVSLGDGCASATPSLNTRITEFMSWIEQYTGSLCRRTLQ</sequence>
<dbReference type="OrthoDB" id="6380398at2759"/>
<dbReference type="GO" id="GO:0004252">
    <property type="term" value="F:serine-type endopeptidase activity"/>
    <property type="evidence" value="ECO:0007669"/>
    <property type="project" value="InterPro"/>
</dbReference>
<dbReference type="InterPro" id="IPR009003">
    <property type="entry name" value="Peptidase_S1_PA"/>
</dbReference>
<feature type="domain" description="Peptidase S1" evidence="7">
    <location>
        <begin position="158"/>
        <end position="392"/>
    </location>
</feature>
<feature type="transmembrane region" description="Helical" evidence="4">
    <location>
        <begin position="131"/>
        <end position="155"/>
    </location>
</feature>
<dbReference type="Gene3D" id="2.40.10.10">
    <property type="entry name" value="Trypsin-like serine proteases"/>
    <property type="match status" value="1"/>
</dbReference>
<dbReference type="InterPro" id="IPR000859">
    <property type="entry name" value="CUB_dom"/>
</dbReference>
<dbReference type="SUPFAM" id="SSF49854">
    <property type="entry name" value="Spermadhesin, CUB domain"/>
    <property type="match status" value="1"/>
</dbReference>
<proteinExistence type="inferred from homology"/>
<dbReference type="PRINTS" id="PR00722">
    <property type="entry name" value="CHYMOTRYPSIN"/>
</dbReference>
<evidence type="ECO:0000256" key="1">
    <source>
        <dbReference type="ARBA" id="ARBA00023157"/>
    </source>
</evidence>
<feature type="domain" description="CUB" evidence="6">
    <location>
        <begin position="29"/>
        <end position="145"/>
    </location>
</feature>
<keyword evidence="4" id="KW-0812">Transmembrane</keyword>
<keyword evidence="4" id="KW-0472">Membrane</keyword>
<dbReference type="PROSITE" id="PS50240">
    <property type="entry name" value="TRYPSIN_DOM"/>
    <property type="match status" value="1"/>
</dbReference>
<dbReference type="PROSITE" id="PS01180">
    <property type="entry name" value="CUB"/>
    <property type="match status" value="1"/>
</dbReference>
<dbReference type="InterPro" id="IPR001254">
    <property type="entry name" value="Trypsin_dom"/>
</dbReference>
<feature type="chain" id="PRO_5040289316" evidence="5">
    <location>
        <begin position="21"/>
        <end position="400"/>
    </location>
</feature>
<dbReference type="Proteomes" id="UP001151699">
    <property type="component" value="Chromosome A"/>
</dbReference>
<evidence type="ECO:0000259" key="6">
    <source>
        <dbReference type="PROSITE" id="PS01180"/>
    </source>
</evidence>
<evidence type="ECO:0000256" key="3">
    <source>
        <dbReference type="PROSITE-ProRule" id="PRU00059"/>
    </source>
</evidence>
<evidence type="ECO:0000256" key="5">
    <source>
        <dbReference type="SAM" id="SignalP"/>
    </source>
</evidence>
<protein>
    <submittedName>
        <fullName evidence="8">Venom serine protease</fullName>
    </submittedName>
</protein>
<keyword evidence="4" id="KW-1133">Transmembrane helix</keyword>